<keyword evidence="5 12" id="KW-0249">Electron transport</keyword>
<evidence type="ECO:0000256" key="1">
    <source>
        <dbReference type="ARBA" id="ARBA00004141"/>
    </source>
</evidence>
<feature type="transmembrane region" description="Helical" evidence="13">
    <location>
        <begin position="39"/>
        <end position="57"/>
    </location>
</feature>
<comment type="similarity">
    <text evidence="2 12">Belongs to the DsbB family. BdbC subfamily.</text>
</comment>
<feature type="disulfide bond" description="Redox-active" evidence="12">
    <location>
        <begin position="35"/>
        <end position="38"/>
    </location>
</feature>
<accession>A0ABV6LM84</accession>
<dbReference type="PANTHER" id="PTHR43469">
    <property type="entry name" value="DISULFIDE FORMATION PROTEIN-RELATED"/>
    <property type="match status" value="1"/>
</dbReference>
<gene>
    <name evidence="12" type="primary">bdbC</name>
    <name evidence="14" type="ORF">ACFFGV_07940</name>
</gene>
<sequence length="139" mass="15417">MTKKVERLLFFAWLQAFIAMIGSLIFSEVLEFIPCEKCWYQRILMYPLVLLYGLALVKKDSRYAGAGLIMSGIGFLLAAYHYGLQKLPALQPAFGGGCGPVSCSGEYINLLGFITIPLLSFTAFTIIFLLHVQVLRAGK</sequence>
<keyword evidence="4 12" id="KW-0812">Transmembrane</keyword>
<dbReference type="PANTHER" id="PTHR43469:SF1">
    <property type="entry name" value="SPBETA PROPHAGE-DERIVED DISULFIDE BOND FORMATION PROTEIN B"/>
    <property type="match status" value="1"/>
</dbReference>
<dbReference type="InterPro" id="IPR023380">
    <property type="entry name" value="DsbB-like_sf"/>
</dbReference>
<organism evidence="14 15">
    <name type="scientific">Pontibacillus salicampi</name>
    <dbReference type="NCBI Taxonomy" id="1449801"/>
    <lineage>
        <taxon>Bacteria</taxon>
        <taxon>Bacillati</taxon>
        <taxon>Bacillota</taxon>
        <taxon>Bacilli</taxon>
        <taxon>Bacillales</taxon>
        <taxon>Bacillaceae</taxon>
        <taxon>Pontibacillus</taxon>
    </lineage>
</organism>
<keyword evidence="10 12" id="KW-0143">Chaperone</keyword>
<dbReference type="Pfam" id="PF02600">
    <property type="entry name" value="DsbB"/>
    <property type="match status" value="1"/>
</dbReference>
<evidence type="ECO:0000256" key="6">
    <source>
        <dbReference type="ARBA" id="ARBA00022989"/>
    </source>
</evidence>
<keyword evidence="3 12" id="KW-0813">Transport</keyword>
<keyword evidence="7 12" id="KW-0560">Oxidoreductase</keyword>
<protein>
    <recommendedName>
        <fullName evidence="12">Probable disulfide formation protein</fullName>
    </recommendedName>
    <alternativeName>
        <fullName evidence="12">Disulfide oxidoreductase</fullName>
    </alternativeName>
    <alternativeName>
        <fullName evidence="12">Thiol-disulfide oxidoreductase</fullName>
    </alternativeName>
</protein>
<evidence type="ECO:0000256" key="2">
    <source>
        <dbReference type="ARBA" id="ARBA00007602"/>
    </source>
</evidence>
<comment type="caution">
    <text evidence="14">The sequence shown here is derived from an EMBL/GenBank/DDBJ whole genome shotgun (WGS) entry which is preliminary data.</text>
</comment>
<evidence type="ECO:0000256" key="10">
    <source>
        <dbReference type="ARBA" id="ARBA00023186"/>
    </source>
</evidence>
<dbReference type="NCBIfam" id="NF002849">
    <property type="entry name" value="PRK03113.1"/>
    <property type="match status" value="1"/>
</dbReference>
<keyword evidence="12" id="KW-1003">Cell membrane</keyword>
<keyword evidence="9 12" id="KW-1015">Disulfide bond</keyword>
<dbReference type="HAMAP" id="MF_00287">
    <property type="entry name" value="BdbC"/>
    <property type="match status" value="1"/>
</dbReference>
<comment type="function">
    <text evidence="12">Required for disulfide bond formation in some proteins.</text>
</comment>
<evidence type="ECO:0000313" key="15">
    <source>
        <dbReference type="Proteomes" id="UP001589836"/>
    </source>
</evidence>
<evidence type="ECO:0000256" key="9">
    <source>
        <dbReference type="ARBA" id="ARBA00023157"/>
    </source>
</evidence>
<evidence type="ECO:0000313" key="14">
    <source>
        <dbReference type="EMBL" id="MFC0523515.1"/>
    </source>
</evidence>
<feature type="transmembrane region" description="Helical" evidence="13">
    <location>
        <begin position="7"/>
        <end position="27"/>
    </location>
</feature>
<dbReference type="Proteomes" id="UP001589836">
    <property type="component" value="Unassembled WGS sequence"/>
</dbReference>
<name>A0ABV6LM84_9BACI</name>
<evidence type="ECO:0000256" key="4">
    <source>
        <dbReference type="ARBA" id="ARBA00022692"/>
    </source>
</evidence>
<feature type="transmembrane region" description="Helical" evidence="13">
    <location>
        <begin position="64"/>
        <end position="82"/>
    </location>
</feature>
<feature type="transmembrane region" description="Helical" evidence="13">
    <location>
        <begin position="110"/>
        <end position="132"/>
    </location>
</feature>
<evidence type="ECO:0000256" key="12">
    <source>
        <dbReference type="HAMAP-Rule" id="MF_00287"/>
    </source>
</evidence>
<keyword evidence="11 12" id="KW-0676">Redox-active center</keyword>
<dbReference type="EMBL" id="JBHLTP010000004">
    <property type="protein sequence ID" value="MFC0523515.1"/>
    <property type="molecule type" value="Genomic_DNA"/>
</dbReference>
<evidence type="ECO:0000256" key="8">
    <source>
        <dbReference type="ARBA" id="ARBA00023136"/>
    </source>
</evidence>
<comment type="caution">
    <text evidence="12">Lacks conserved residue(s) required for the propagation of feature annotation.</text>
</comment>
<keyword evidence="8 12" id="KW-0472">Membrane</keyword>
<keyword evidence="15" id="KW-1185">Reference proteome</keyword>
<evidence type="ECO:0000256" key="3">
    <source>
        <dbReference type="ARBA" id="ARBA00022448"/>
    </source>
</evidence>
<dbReference type="InterPro" id="IPR003752">
    <property type="entry name" value="DiS_bond_form_DsbB/BdbC"/>
</dbReference>
<proteinExistence type="inferred from homology"/>
<evidence type="ECO:0000256" key="13">
    <source>
        <dbReference type="SAM" id="Phobius"/>
    </source>
</evidence>
<reference evidence="14 15" key="1">
    <citation type="submission" date="2024-09" db="EMBL/GenBank/DDBJ databases">
        <authorList>
            <person name="Sun Q."/>
            <person name="Mori K."/>
        </authorList>
    </citation>
    <scope>NUCLEOTIDE SEQUENCE [LARGE SCALE GENOMIC DNA]</scope>
    <source>
        <strain evidence="14 15">NCAIM B.02529</strain>
    </source>
</reference>
<keyword evidence="6 12" id="KW-1133">Transmembrane helix</keyword>
<comment type="subcellular location">
    <subcellularLocation>
        <location evidence="12">Cell membrane</location>
        <topology evidence="12">Multi-pass membrane protein</topology>
    </subcellularLocation>
    <subcellularLocation>
        <location evidence="1">Membrane</location>
        <topology evidence="1">Multi-pass membrane protein</topology>
    </subcellularLocation>
</comment>
<dbReference type="InterPro" id="IPR012187">
    <property type="entry name" value="Disulphide_bond_form_BdbC"/>
</dbReference>
<dbReference type="Gene3D" id="1.20.1550.10">
    <property type="entry name" value="DsbB-like"/>
    <property type="match status" value="1"/>
</dbReference>
<evidence type="ECO:0000256" key="7">
    <source>
        <dbReference type="ARBA" id="ARBA00023002"/>
    </source>
</evidence>
<dbReference type="PIRSF" id="PIRSF036659">
    <property type="entry name" value="BdbC"/>
    <property type="match status" value="1"/>
</dbReference>
<dbReference type="RefSeq" id="WP_377346383.1">
    <property type="nucleotide sequence ID" value="NZ_JBHLTP010000004.1"/>
</dbReference>
<evidence type="ECO:0000256" key="11">
    <source>
        <dbReference type="ARBA" id="ARBA00023284"/>
    </source>
</evidence>
<evidence type="ECO:0000256" key="5">
    <source>
        <dbReference type="ARBA" id="ARBA00022982"/>
    </source>
</evidence>
<dbReference type="SUPFAM" id="SSF158442">
    <property type="entry name" value="DsbB-like"/>
    <property type="match status" value="1"/>
</dbReference>